<dbReference type="InterPro" id="IPR027417">
    <property type="entry name" value="P-loop_NTPase"/>
</dbReference>
<dbReference type="PROSITE" id="PS51419">
    <property type="entry name" value="RAB"/>
    <property type="match status" value="1"/>
</dbReference>
<sequence>MDEDVLTTLKILIIGESGVGKSSLLLRFTDDTFDPELAATIGVDFKVKTISVDGNKAKLAIWGEWKRDGKMERNIDVSETHQLVASCPRPDQGPDQGGACS</sequence>
<evidence type="ECO:0000313" key="6">
    <source>
        <dbReference type="EMBL" id="KAF6388540.1"/>
    </source>
</evidence>
<evidence type="ECO:0000256" key="4">
    <source>
        <dbReference type="ARBA" id="ARBA00023134"/>
    </source>
</evidence>
<dbReference type="FunFam" id="3.40.50.300:FF:001447">
    <property type="entry name" value="Ras-related protein Rab-1B"/>
    <property type="match status" value="1"/>
</dbReference>
<dbReference type="Gene3D" id="3.40.50.300">
    <property type="entry name" value="P-loop containing nucleotide triphosphate hydrolases"/>
    <property type="match status" value="1"/>
</dbReference>
<organism evidence="6 7">
    <name type="scientific">Myotis myotis</name>
    <name type="common">Greater mouse-eared bat</name>
    <name type="synonym">Vespertilio myotis</name>
    <dbReference type="NCBI Taxonomy" id="51298"/>
    <lineage>
        <taxon>Eukaryota</taxon>
        <taxon>Metazoa</taxon>
        <taxon>Chordata</taxon>
        <taxon>Craniata</taxon>
        <taxon>Vertebrata</taxon>
        <taxon>Euteleostomi</taxon>
        <taxon>Mammalia</taxon>
        <taxon>Eutheria</taxon>
        <taxon>Laurasiatheria</taxon>
        <taxon>Chiroptera</taxon>
        <taxon>Yangochiroptera</taxon>
        <taxon>Vespertilionidae</taxon>
        <taxon>Myotis</taxon>
    </lineage>
</organism>
<dbReference type="InterPro" id="IPR025662">
    <property type="entry name" value="Sigma_54_int_dom_ATP-bd_1"/>
</dbReference>
<dbReference type="AlphaFoldDB" id="A0A7J8AR30"/>
<dbReference type="SMART" id="SM00175">
    <property type="entry name" value="RAB"/>
    <property type="match status" value="1"/>
</dbReference>
<keyword evidence="4" id="KW-0342">GTP-binding</keyword>
<comment type="caution">
    <text evidence="6">The sequence shown here is derived from an EMBL/GenBank/DDBJ whole genome shotgun (WGS) entry which is preliminary data.</text>
</comment>
<keyword evidence="2" id="KW-0547">Nucleotide-binding</keyword>
<dbReference type="Proteomes" id="UP000527355">
    <property type="component" value="Unassembled WGS sequence"/>
</dbReference>
<evidence type="ECO:0000313" key="7">
    <source>
        <dbReference type="Proteomes" id="UP000527355"/>
    </source>
</evidence>
<evidence type="ECO:0000256" key="2">
    <source>
        <dbReference type="ARBA" id="ARBA00022741"/>
    </source>
</evidence>
<dbReference type="GO" id="GO:0005525">
    <property type="term" value="F:GTP binding"/>
    <property type="evidence" value="ECO:0007669"/>
    <property type="project" value="UniProtKB-KW"/>
</dbReference>
<dbReference type="GO" id="GO:0015031">
    <property type="term" value="P:protein transport"/>
    <property type="evidence" value="ECO:0007669"/>
    <property type="project" value="UniProtKB-KW"/>
</dbReference>
<keyword evidence="3" id="KW-0653">Protein transport</keyword>
<evidence type="ECO:0000256" key="1">
    <source>
        <dbReference type="ARBA" id="ARBA00022448"/>
    </source>
</evidence>
<name>A0A7J8AR30_MYOMY</name>
<keyword evidence="7" id="KW-1185">Reference proteome</keyword>
<dbReference type="GO" id="GO:0003924">
    <property type="term" value="F:GTPase activity"/>
    <property type="evidence" value="ECO:0007669"/>
    <property type="project" value="InterPro"/>
</dbReference>
<dbReference type="InterPro" id="IPR001806">
    <property type="entry name" value="Small_GTPase"/>
</dbReference>
<protein>
    <submittedName>
        <fullName evidence="6">RAB18, member RAS oncogene family</fullName>
    </submittedName>
</protein>
<reference evidence="6 7" key="1">
    <citation type="journal article" date="2020" name="Nature">
        <title>Six reference-quality genomes reveal evolution of bat adaptations.</title>
        <authorList>
            <person name="Jebb D."/>
            <person name="Huang Z."/>
            <person name="Pippel M."/>
            <person name="Hughes G.M."/>
            <person name="Lavrichenko K."/>
            <person name="Devanna P."/>
            <person name="Winkler S."/>
            <person name="Jermiin L.S."/>
            <person name="Skirmuntt E.C."/>
            <person name="Katzourakis A."/>
            <person name="Burkitt-Gray L."/>
            <person name="Ray D.A."/>
            <person name="Sullivan K.A.M."/>
            <person name="Roscito J.G."/>
            <person name="Kirilenko B.M."/>
            <person name="Davalos L.M."/>
            <person name="Corthals A.P."/>
            <person name="Power M.L."/>
            <person name="Jones G."/>
            <person name="Ransome R.D."/>
            <person name="Dechmann D.K.N."/>
            <person name="Locatelli A.G."/>
            <person name="Puechmaille S.J."/>
            <person name="Fedrigo O."/>
            <person name="Jarvis E.D."/>
            <person name="Hiller M."/>
            <person name="Vernes S.C."/>
            <person name="Myers E.W."/>
            <person name="Teeling E.C."/>
        </authorList>
    </citation>
    <scope>NUCLEOTIDE SEQUENCE [LARGE SCALE GENOMIC DNA]</scope>
    <source>
        <strain evidence="6">MMyoMyo1</strain>
        <tissue evidence="6">Flight muscle</tissue>
    </source>
</reference>
<proteinExistence type="predicted"/>
<dbReference type="InterPro" id="IPR050227">
    <property type="entry name" value="Rab"/>
</dbReference>
<gene>
    <name evidence="6" type="ORF">mMyoMyo1_016148</name>
</gene>
<feature type="region of interest" description="Disordered" evidence="5">
    <location>
        <begin position="82"/>
        <end position="101"/>
    </location>
</feature>
<dbReference type="VEuPathDB" id="HostDB:GeneID_118677184"/>
<evidence type="ECO:0000256" key="3">
    <source>
        <dbReference type="ARBA" id="ARBA00022927"/>
    </source>
</evidence>
<dbReference type="PRINTS" id="PR00449">
    <property type="entry name" value="RASTRNSFRMNG"/>
</dbReference>
<dbReference type="Pfam" id="PF00071">
    <property type="entry name" value="Ras"/>
    <property type="match status" value="1"/>
</dbReference>
<dbReference type="SUPFAM" id="SSF52540">
    <property type="entry name" value="P-loop containing nucleoside triphosphate hydrolases"/>
    <property type="match status" value="1"/>
</dbReference>
<dbReference type="EMBL" id="JABWUV010000001">
    <property type="protein sequence ID" value="KAF6388540.1"/>
    <property type="molecule type" value="Genomic_DNA"/>
</dbReference>
<dbReference type="PANTHER" id="PTHR47977">
    <property type="entry name" value="RAS-RELATED PROTEIN RAB"/>
    <property type="match status" value="1"/>
</dbReference>
<evidence type="ECO:0000256" key="5">
    <source>
        <dbReference type="SAM" id="MobiDB-lite"/>
    </source>
</evidence>
<keyword evidence="1" id="KW-0813">Transport</keyword>
<dbReference type="PROSITE" id="PS00675">
    <property type="entry name" value="SIGMA54_INTERACT_1"/>
    <property type="match status" value="1"/>
</dbReference>
<accession>A0A7J8AR30</accession>